<feature type="domain" description="Amine oxidase" evidence="1">
    <location>
        <begin position="56"/>
        <end position="147"/>
    </location>
</feature>
<evidence type="ECO:0000259" key="1">
    <source>
        <dbReference type="Pfam" id="PF01593"/>
    </source>
</evidence>
<dbReference type="InterPro" id="IPR036188">
    <property type="entry name" value="FAD/NAD-bd_sf"/>
</dbReference>
<protein>
    <recommendedName>
        <fullName evidence="1">Amine oxidase domain-containing protein</fullName>
    </recommendedName>
</protein>
<organism evidence="2">
    <name type="scientific">marine metagenome</name>
    <dbReference type="NCBI Taxonomy" id="408172"/>
    <lineage>
        <taxon>unclassified sequences</taxon>
        <taxon>metagenomes</taxon>
        <taxon>ecological metagenomes</taxon>
    </lineage>
</organism>
<dbReference type="GO" id="GO:0001716">
    <property type="term" value="F:L-amino-acid oxidase activity"/>
    <property type="evidence" value="ECO:0007669"/>
    <property type="project" value="TreeGrafter"/>
</dbReference>
<feature type="non-terminal residue" evidence="2">
    <location>
        <position position="395"/>
    </location>
</feature>
<dbReference type="Gene3D" id="3.50.50.60">
    <property type="entry name" value="FAD/NAD(P)-binding domain"/>
    <property type="match status" value="2"/>
</dbReference>
<dbReference type="InterPro" id="IPR002937">
    <property type="entry name" value="Amino_oxidase"/>
</dbReference>
<dbReference type="SUPFAM" id="SSF51905">
    <property type="entry name" value="FAD/NAD(P)-binding domain"/>
    <property type="match status" value="1"/>
</dbReference>
<dbReference type="GO" id="GO:0009063">
    <property type="term" value="P:amino acid catabolic process"/>
    <property type="evidence" value="ECO:0007669"/>
    <property type="project" value="TreeGrafter"/>
</dbReference>
<dbReference type="PROSITE" id="PS51257">
    <property type="entry name" value="PROKAR_LIPOPROTEIN"/>
    <property type="match status" value="1"/>
</dbReference>
<dbReference type="AlphaFoldDB" id="A0A382BQ69"/>
<dbReference type="EMBL" id="UINC01030877">
    <property type="protein sequence ID" value="SVB15986.1"/>
    <property type="molecule type" value="Genomic_DNA"/>
</dbReference>
<dbReference type="PANTHER" id="PTHR10742:SF342">
    <property type="entry name" value="AMINE OXIDASE"/>
    <property type="match status" value="1"/>
</dbReference>
<dbReference type="SUPFAM" id="SSF54373">
    <property type="entry name" value="FAD-linked reductases, C-terminal domain"/>
    <property type="match status" value="1"/>
</dbReference>
<name>A0A382BQ69_9ZZZZ</name>
<dbReference type="Pfam" id="PF01593">
    <property type="entry name" value="Amino_oxidase"/>
    <property type="match status" value="2"/>
</dbReference>
<dbReference type="PRINTS" id="PR00420">
    <property type="entry name" value="RNGMNOXGNASE"/>
</dbReference>
<reference evidence="2" key="1">
    <citation type="submission" date="2018-05" db="EMBL/GenBank/DDBJ databases">
        <authorList>
            <person name="Lanie J.A."/>
            <person name="Ng W.-L."/>
            <person name="Kazmierczak K.M."/>
            <person name="Andrzejewski T.M."/>
            <person name="Davidsen T.M."/>
            <person name="Wayne K.J."/>
            <person name="Tettelin H."/>
            <person name="Glass J.I."/>
            <person name="Rusch D."/>
            <person name="Podicherti R."/>
            <person name="Tsui H.-C.T."/>
            <person name="Winkler M.E."/>
        </authorList>
    </citation>
    <scope>NUCLEOTIDE SEQUENCE</scope>
</reference>
<dbReference type="InterPro" id="IPR050281">
    <property type="entry name" value="Flavin_monoamine_oxidase"/>
</dbReference>
<gene>
    <name evidence="2" type="ORF">METZ01_LOCUS168840</name>
</gene>
<sequence>MTDLVRREFLRRTAILVTGSLFISCEDEQEKAEPDSPGELTGKGPTKDVIIVGAGMAGLVAAYELKRAGHRVTVLEARDRFGGRVLTVRSPFSDGHHAEAGAARIPPDHDLTLGYADHFGLTLDPFYPQSGSYVDLTDGTRSVIPTSDFLEGRPWPGSVKHKEYVKIRGGTDLLPKSFAESLTDDITFSKPVESIEQTSDGVTVTAVGGVQYTGDRVLCTVPLPVLNKIEFMPSLSAEKIDAMSGGYDYAASTRVFLQFRERFWQAEGLNGWGYTDWPEEVWQPTWDREGQRGIIMSYLRYDRAVEIDQLSLDEHANNVLTRWDSLFPSVKDYLESGTSHSWALEAWSGGAWSSPTSAQYDALQSHIGRAEGRIHFAGEHASDYHGWMQGALVSG</sequence>
<accession>A0A382BQ69</accession>
<dbReference type="PANTHER" id="PTHR10742">
    <property type="entry name" value="FLAVIN MONOAMINE OXIDASE"/>
    <property type="match status" value="1"/>
</dbReference>
<evidence type="ECO:0000313" key="2">
    <source>
        <dbReference type="EMBL" id="SVB15986.1"/>
    </source>
</evidence>
<proteinExistence type="predicted"/>
<feature type="domain" description="Amine oxidase" evidence="1">
    <location>
        <begin position="161"/>
        <end position="395"/>
    </location>
</feature>